<dbReference type="PANTHER" id="PTHR47505">
    <property type="entry name" value="DNA UTILIZATION PROTEIN YHGH"/>
    <property type="match status" value="1"/>
</dbReference>
<evidence type="ECO:0000313" key="3">
    <source>
        <dbReference type="EMBL" id="SCY86951.1"/>
    </source>
</evidence>
<evidence type="ECO:0000259" key="2">
    <source>
        <dbReference type="Pfam" id="PF00156"/>
    </source>
</evidence>
<name>A0A1G5JGB4_9FIRM</name>
<dbReference type="Pfam" id="PF00156">
    <property type="entry name" value="Pribosyltran"/>
    <property type="match status" value="1"/>
</dbReference>
<reference evidence="3 4" key="1">
    <citation type="submission" date="2016-10" db="EMBL/GenBank/DDBJ databases">
        <authorList>
            <person name="de Groot N.N."/>
        </authorList>
    </citation>
    <scope>NUCLEOTIDE SEQUENCE [LARGE SCALE GENOMIC DNA]</scope>
    <source>
        <strain evidence="3 4">DSM 18978</strain>
    </source>
</reference>
<dbReference type="CDD" id="cd06223">
    <property type="entry name" value="PRTases_typeI"/>
    <property type="match status" value="1"/>
</dbReference>
<dbReference type="Proteomes" id="UP000198636">
    <property type="component" value="Unassembled WGS sequence"/>
</dbReference>
<proteinExistence type="inferred from homology"/>
<feature type="domain" description="Phosphoribosyltransferase" evidence="2">
    <location>
        <begin position="145"/>
        <end position="243"/>
    </location>
</feature>
<dbReference type="InterPro" id="IPR051910">
    <property type="entry name" value="ComF/GntX_DNA_util-trans"/>
</dbReference>
<dbReference type="OrthoDB" id="9779910at2"/>
<dbReference type="InterPro" id="IPR000836">
    <property type="entry name" value="PRTase_dom"/>
</dbReference>
<organism evidence="3 4">
    <name type="scientific">Alkaliphilus peptidifermentans DSM 18978</name>
    <dbReference type="NCBI Taxonomy" id="1120976"/>
    <lineage>
        <taxon>Bacteria</taxon>
        <taxon>Bacillati</taxon>
        <taxon>Bacillota</taxon>
        <taxon>Clostridia</taxon>
        <taxon>Peptostreptococcales</taxon>
        <taxon>Natronincolaceae</taxon>
        <taxon>Alkaliphilus</taxon>
    </lineage>
</organism>
<dbReference type="STRING" id="1120976.SAMN03080606_02818"/>
<dbReference type="InterPro" id="IPR029057">
    <property type="entry name" value="PRTase-like"/>
</dbReference>
<dbReference type="PANTHER" id="PTHR47505:SF1">
    <property type="entry name" value="DNA UTILIZATION PROTEIN YHGH"/>
    <property type="match status" value="1"/>
</dbReference>
<evidence type="ECO:0000256" key="1">
    <source>
        <dbReference type="ARBA" id="ARBA00008007"/>
    </source>
</evidence>
<comment type="similarity">
    <text evidence="1">Belongs to the ComF/GntX family.</text>
</comment>
<dbReference type="EMBL" id="FMUS01000019">
    <property type="protein sequence ID" value="SCY86951.1"/>
    <property type="molecule type" value="Genomic_DNA"/>
</dbReference>
<evidence type="ECO:0000313" key="4">
    <source>
        <dbReference type="Proteomes" id="UP000198636"/>
    </source>
</evidence>
<dbReference type="Gene3D" id="3.40.50.2020">
    <property type="match status" value="1"/>
</dbReference>
<keyword evidence="4" id="KW-1185">Reference proteome</keyword>
<gene>
    <name evidence="3" type="ORF">SAMN03080606_02818</name>
</gene>
<dbReference type="SUPFAM" id="SSF53271">
    <property type="entry name" value="PRTase-like"/>
    <property type="match status" value="1"/>
</dbReference>
<dbReference type="AlphaFoldDB" id="A0A1G5JGB4"/>
<sequence length="247" mass="28639">MEDKIMNKINSFYVNYIKAYGDAFWEIIYPEGITCVICKKSIYKEKYSLCKDCYSKIAFLDTGIWIQTSAIREAIPIRIFSVVKYNNASKKIIYRLKYNQETFMARMMAEMMMDYILKAGIMFNCIVAVPLHKKREKERGFNQAYLLAKYLSKGCNIPCIKNNLIRIRDTKVMHHLSRQSRQKNVEEAFYILDPVEFANKEILLIDDIVTTGATVEACCKILIEAGASSVKVLTLARRTKEEGKVWI</sequence>
<accession>A0A1G5JGB4</accession>
<protein>
    <submittedName>
        <fullName evidence="3">ComF family protein</fullName>
    </submittedName>
</protein>